<dbReference type="Pfam" id="PF00975">
    <property type="entry name" value="Thioesterase"/>
    <property type="match status" value="1"/>
</dbReference>
<organism evidence="3 4">
    <name type="scientific">Streptomyces virginiae</name>
    <name type="common">Streptomyces cinnamonensis</name>
    <dbReference type="NCBI Taxonomy" id="1961"/>
    <lineage>
        <taxon>Bacteria</taxon>
        <taxon>Bacillati</taxon>
        <taxon>Actinomycetota</taxon>
        <taxon>Actinomycetes</taxon>
        <taxon>Kitasatosporales</taxon>
        <taxon>Streptomycetaceae</taxon>
        <taxon>Streptomyces</taxon>
    </lineage>
</organism>
<accession>A0A0L8MBE3</accession>
<name>A0A0L8MBE3_STRVG</name>
<dbReference type="AlphaFoldDB" id="A0A0L8MBE3"/>
<reference evidence="4" key="1">
    <citation type="submission" date="2015-07" db="EMBL/GenBank/DDBJ databases">
        <authorList>
            <consortium name="Consortium for Microbial Forensics and Genomics (microFORGE)"/>
            <person name="Knight B.M."/>
            <person name="Roberts D.P."/>
            <person name="Lin D."/>
            <person name="Hari K."/>
            <person name="Fletcher J."/>
            <person name="Melcher U."/>
            <person name="Blagden T."/>
            <person name="Winegar R.A."/>
        </authorList>
    </citation>
    <scope>NUCLEOTIDE SEQUENCE [LARGE SCALE GENOMIC DNA]</scope>
    <source>
        <strain evidence="4">NRRL B-1447</strain>
    </source>
</reference>
<dbReference type="PANTHER" id="PTHR11487:SF0">
    <property type="entry name" value="S-ACYL FATTY ACID SYNTHASE THIOESTERASE, MEDIUM CHAIN"/>
    <property type="match status" value="1"/>
</dbReference>
<dbReference type="PANTHER" id="PTHR11487">
    <property type="entry name" value="THIOESTERASE"/>
    <property type="match status" value="1"/>
</dbReference>
<dbReference type="InterPro" id="IPR012223">
    <property type="entry name" value="TEII"/>
</dbReference>
<dbReference type="EMBL" id="LGUV01000335">
    <property type="protein sequence ID" value="KOG47713.1"/>
    <property type="molecule type" value="Genomic_DNA"/>
</dbReference>
<dbReference type="RefSeq" id="WP_078938129.1">
    <property type="nucleotide sequence ID" value="NZ_LGUV01000335.1"/>
</dbReference>
<dbReference type="Gene3D" id="3.40.50.1820">
    <property type="entry name" value="alpha/beta hydrolase"/>
    <property type="match status" value="1"/>
</dbReference>
<comment type="caution">
    <text evidence="3">The sequence shown here is derived from an EMBL/GenBank/DDBJ whole genome shotgun (WGS) entry which is preliminary data.</text>
</comment>
<dbReference type="GO" id="GO:0008610">
    <property type="term" value="P:lipid biosynthetic process"/>
    <property type="evidence" value="ECO:0007669"/>
    <property type="project" value="TreeGrafter"/>
</dbReference>
<evidence type="ECO:0000313" key="3">
    <source>
        <dbReference type="EMBL" id="KOG47713.1"/>
    </source>
</evidence>
<evidence type="ECO:0000313" key="4">
    <source>
        <dbReference type="Proteomes" id="UP000037084"/>
    </source>
</evidence>
<dbReference type="InterPro" id="IPR029058">
    <property type="entry name" value="AB_hydrolase_fold"/>
</dbReference>
<dbReference type="PATRIC" id="fig|1961.12.peg.5138"/>
<proteinExistence type="inferred from homology"/>
<dbReference type="SUPFAM" id="SSF53474">
    <property type="entry name" value="alpha/beta-Hydrolases"/>
    <property type="match status" value="1"/>
</dbReference>
<dbReference type="Proteomes" id="UP000037084">
    <property type="component" value="Unassembled WGS sequence"/>
</dbReference>
<sequence>MVIHARSHATETSAGLVVESPFIWRARRPGHRHQLVCFPQAGGGAGAFTDWVHGLPADIEVIAVQLPGRQNRILEDAATEVGPLVRTLAQALRPVLDGPFSFFGHSCGALLAFELALALQARGGPRPAHLFLSGQASPVPFRDRPQLHGLSDEEFRAEVLRLGGFDEELAEDEDAMEALLPPVMDDFTLWEQHVMPVDARLDVPITALVGESDSRAPRAEMETWGAHTDTAFDLRVYPSGHFYLFEPGLSSELLEFIAATVLEP</sequence>
<dbReference type="OrthoDB" id="8480037at2"/>
<gene>
    <name evidence="3" type="ORF">ADK75_22880</name>
</gene>
<dbReference type="InterPro" id="IPR001031">
    <property type="entry name" value="Thioesterase"/>
</dbReference>
<comment type="similarity">
    <text evidence="1">Belongs to the thioesterase family.</text>
</comment>
<protein>
    <recommendedName>
        <fullName evidence="2">Thioesterase domain-containing protein</fullName>
    </recommendedName>
</protein>
<feature type="domain" description="Thioesterase" evidence="2">
    <location>
        <begin position="34"/>
        <end position="259"/>
    </location>
</feature>
<evidence type="ECO:0000259" key="2">
    <source>
        <dbReference type="Pfam" id="PF00975"/>
    </source>
</evidence>
<evidence type="ECO:0000256" key="1">
    <source>
        <dbReference type="ARBA" id="ARBA00007169"/>
    </source>
</evidence>
<dbReference type="eggNOG" id="COG3208">
    <property type="taxonomic scope" value="Bacteria"/>
</dbReference>